<dbReference type="InterPro" id="IPR036612">
    <property type="entry name" value="KH_dom_type_1_sf"/>
</dbReference>
<reference evidence="2" key="1">
    <citation type="submission" date="2022-11" db="UniProtKB">
        <authorList>
            <consortium name="WormBaseParasite"/>
        </authorList>
    </citation>
    <scope>IDENTIFICATION</scope>
</reference>
<dbReference type="SUPFAM" id="SSF54791">
    <property type="entry name" value="Eukaryotic type KH-domain (KH-domain type I)"/>
    <property type="match status" value="1"/>
</dbReference>
<dbReference type="PANTHER" id="PTHR11208:SF42">
    <property type="entry name" value="QUAKING RELATED 54B, ISOFORM E"/>
    <property type="match status" value="1"/>
</dbReference>
<dbReference type="PANTHER" id="PTHR11208">
    <property type="entry name" value="RNA-BINDING PROTEIN RELATED"/>
    <property type="match status" value="1"/>
</dbReference>
<evidence type="ECO:0000313" key="2">
    <source>
        <dbReference type="WBParaSite" id="Minc3s02273g29197"/>
    </source>
</evidence>
<dbReference type="AlphaFoldDB" id="A0A914MR38"/>
<dbReference type="Gene3D" id="3.30.1370.10">
    <property type="entry name" value="K Homology domain, type 1"/>
    <property type="match status" value="1"/>
</dbReference>
<protein>
    <submittedName>
        <fullName evidence="2">KH domain-containing protein</fullName>
    </submittedName>
</protein>
<accession>A0A914MR38</accession>
<dbReference type="InterPro" id="IPR045071">
    <property type="entry name" value="BBP-like"/>
</dbReference>
<name>A0A914MR38_MELIC</name>
<keyword evidence="1" id="KW-1185">Reference proteome</keyword>
<sequence>MDFIDLVESSPEPYDDHRTSAFQMEGSRTVKSERSGIRWGTNCNLNEQSSLTVPGGFGFARSRGSRIDDYTDSFGRVESTQFFNRSTNGTRFFENRLSEGGGRENRGVFERGRKLVSCGSERGEGYENQDVGGGFFSSGLNLQLLHRSARHADNNDLSQSATIESSMKRQSLPIIYGTRKRQFFDDPPVSIKRTIGSNSLQTNESHMSLAAKQPRFSFTIPLSDRYESEMIPTVSPLEKESKVLAFEMRQETNFINSLDDPINVNLNHSKRLLNTEINKLEESFNTEWLELDNKRIRICRYVLVPTYRYPKINFVGRLIGVKGLTLQKICKKYKCFLSIQGAHSTKDRTQEIELLNSGDPRYAHFAGPLHVRVDVYSVPHIAHMRMAAVLNLLHKAFIPGNDFDLDAFLEDVDLQQNKDYKGSPPPTDAEITRRYEVEAANLKGDFEEIKKYEKHHSPKIYKKQNLTENSAEELNSDDNIPTQSTDIIGGNKNNIGTFFGRKLNPNERNKLDVSLGRIRKEANIRHENNNNTQTVVYNIDDDDDDSSVFQ</sequence>
<dbReference type="Proteomes" id="UP000887563">
    <property type="component" value="Unplaced"/>
</dbReference>
<proteinExistence type="predicted"/>
<evidence type="ECO:0000313" key="1">
    <source>
        <dbReference type="Proteomes" id="UP000887563"/>
    </source>
</evidence>
<organism evidence="1 2">
    <name type="scientific">Meloidogyne incognita</name>
    <name type="common">Southern root-knot nematode worm</name>
    <name type="synonym">Oxyuris incognita</name>
    <dbReference type="NCBI Taxonomy" id="6306"/>
    <lineage>
        <taxon>Eukaryota</taxon>
        <taxon>Metazoa</taxon>
        <taxon>Ecdysozoa</taxon>
        <taxon>Nematoda</taxon>
        <taxon>Chromadorea</taxon>
        <taxon>Rhabditida</taxon>
        <taxon>Tylenchina</taxon>
        <taxon>Tylenchomorpha</taxon>
        <taxon>Tylenchoidea</taxon>
        <taxon>Meloidogynidae</taxon>
        <taxon>Meloidogyninae</taxon>
        <taxon>Meloidogyne</taxon>
        <taxon>Meloidogyne incognita group</taxon>
    </lineage>
</organism>
<dbReference type="GO" id="GO:0003729">
    <property type="term" value="F:mRNA binding"/>
    <property type="evidence" value="ECO:0007669"/>
    <property type="project" value="TreeGrafter"/>
</dbReference>
<dbReference type="GO" id="GO:0005634">
    <property type="term" value="C:nucleus"/>
    <property type="evidence" value="ECO:0007669"/>
    <property type="project" value="TreeGrafter"/>
</dbReference>
<dbReference type="WBParaSite" id="Minc3s02273g29197">
    <property type="protein sequence ID" value="Minc3s02273g29197"/>
    <property type="gene ID" value="Minc3s02273g29197"/>
</dbReference>
<dbReference type="GO" id="GO:0000381">
    <property type="term" value="P:regulation of alternative mRNA splicing, via spliceosome"/>
    <property type="evidence" value="ECO:0007669"/>
    <property type="project" value="TreeGrafter"/>
</dbReference>